<organism evidence="4 5">
    <name type="scientific">Madurella fahalii</name>
    <dbReference type="NCBI Taxonomy" id="1157608"/>
    <lineage>
        <taxon>Eukaryota</taxon>
        <taxon>Fungi</taxon>
        <taxon>Dikarya</taxon>
        <taxon>Ascomycota</taxon>
        <taxon>Pezizomycotina</taxon>
        <taxon>Sordariomycetes</taxon>
        <taxon>Sordariomycetidae</taxon>
        <taxon>Sordariales</taxon>
        <taxon>Sordariales incertae sedis</taxon>
        <taxon>Madurella</taxon>
    </lineage>
</organism>
<evidence type="ECO:0000313" key="5">
    <source>
        <dbReference type="Proteomes" id="UP001628179"/>
    </source>
</evidence>
<name>A0ABQ0G4E5_9PEZI</name>
<comment type="caution">
    <text evidence="4">The sequence shown here is derived from an EMBL/GenBank/DDBJ whole genome shotgun (WGS) entry which is preliminary data.</text>
</comment>
<dbReference type="EMBL" id="BAAFSV010000002">
    <property type="protein sequence ID" value="GAB1312579.1"/>
    <property type="molecule type" value="Genomic_DNA"/>
</dbReference>
<dbReference type="GO" id="GO:0016740">
    <property type="term" value="F:transferase activity"/>
    <property type="evidence" value="ECO:0007669"/>
    <property type="project" value="UniProtKB-KW"/>
</dbReference>
<evidence type="ECO:0000313" key="4">
    <source>
        <dbReference type="EMBL" id="GAB1312579.1"/>
    </source>
</evidence>
<sequence length="376" mass="42907">MALPFGTQRILAFCIPTVLVLIFIVSAFRAGSITAPIQAIKGGASSTHEKERPPLPHGFSDLIFELYKPIKLPVTAKSYTDQRGNKFDNGGREFWTTSMGRDILVVDIDTRNPNGKNELFNPDKIDWETVRASGSGLLTVSHINHFIYSQIHGYDYKFFHARKMKGHWNTWIKPHALQEVLRYYKFVVFIDADAIIQHLEVPIEFLFNRWNISQNTSIAMPIDTQQIREGEGNISTDSKGKVVLNSGVVVLQNLPHTHDMMQAWTECTSETRYPGCAQWKDRWSHEQRAFSEYIRYDFNPDGNNIVEIPCNDANGYPGLFGKADVVDDCKGEFVRHYTLDKEMAKSSTGDVLMQSMAELLQRNYAENHKNILIEEL</sequence>
<evidence type="ECO:0000256" key="1">
    <source>
        <dbReference type="ARBA" id="ARBA00005664"/>
    </source>
</evidence>
<evidence type="ECO:0000256" key="3">
    <source>
        <dbReference type="ARBA" id="ARBA00022679"/>
    </source>
</evidence>
<dbReference type="PANTHER" id="PTHR31306:SF3">
    <property type="entry name" value="NUCLEOTIDE-DIPHOSPHO-SUGAR TRANSFERASE DOMAIN-CONTAINING PROTEIN"/>
    <property type="match status" value="1"/>
</dbReference>
<accession>A0ABQ0G4E5</accession>
<proteinExistence type="inferred from homology"/>
<dbReference type="RefSeq" id="XP_070914312.1">
    <property type="nucleotide sequence ID" value="XM_071058211.1"/>
</dbReference>
<reference evidence="4 5" key="1">
    <citation type="submission" date="2024-09" db="EMBL/GenBank/DDBJ databases">
        <title>Itraconazole resistance in Madurella fahalii resulting from another homologue of gene encoding cytochrome P450 14-alpha sterol demethylase (CYP51).</title>
        <authorList>
            <person name="Yoshioka I."/>
            <person name="Fahal A.H."/>
            <person name="Kaneko S."/>
            <person name="Yaguchi T."/>
        </authorList>
    </citation>
    <scope>NUCLEOTIDE SEQUENCE [LARGE SCALE GENOMIC DNA]</scope>
    <source>
        <strain evidence="4 5">IFM 68171</strain>
    </source>
</reference>
<protein>
    <submittedName>
        <fullName evidence="4">Nucleotide-diphospho-sugar transferase domain-containing protein</fullName>
    </submittedName>
</protein>
<keyword evidence="3 4" id="KW-0808">Transferase</keyword>
<dbReference type="Proteomes" id="UP001628179">
    <property type="component" value="Unassembled WGS sequence"/>
</dbReference>
<dbReference type="SUPFAM" id="SSF53448">
    <property type="entry name" value="Nucleotide-diphospho-sugar transferases"/>
    <property type="match status" value="1"/>
</dbReference>
<dbReference type="PANTHER" id="PTHR31306">
    <property type="entry name" value="ALPHA-1,6-MANNOSYLTRANSFERASE MNN11-RELATED"/>
    <property type="match status" value="1"/>
</dbReference>
<dbReference type="GeneID" id="98173534"/>
<gene>
    <name evidence="4" type="ORF">MFIFM68171_02789</name>
</gene>
<comment type="similarity">
    <text evidence="1">Belongs to the glycosyltransferase 34 family.</text>
</comment>
<dbReference type="InterPro" id="IPR029044">
    <property type="entry name" value="Nucleotide-diphossugar_trans"/>
</dbReference>
<keyword evidence="5" id="KW-1185">Reference proteome</keyword>
<dbReference type="InterPro" id="IPR008630">
    <property type="entry name" value="Glyco_trans_34"/>
</dbReference>
<evidence type="ECO:0000256" key="2">
    <source>
        <dbReference type="ARBA" id="ARBA00022676"/>
    </source>
</evidence>
<dbReference type="Gene3D" id="3.90.550.10">
    <property type="entry name" value="Spore Coat Polysaccharide Biosynthesis Protein SpsA, Chain A"/>
    <property type="match status" value="1"/>
</dbReference>
<dbReference type="Pfam" id="PF05637">
    <property type="entry name" value="Glyco_transf_34"/>
    <property type="match status" value="1"/>
</dbReference>
<keyword evidence="2" id="KW-0328">Glycosyltransferase</keyword>